<dbReference type="InterPro" id="IPR043502">
    <property type="entry name" value="DNA/RNA_pol_sf"/>
</dbReference>
<keyword evidence="1" id="KW-0808">Transferase</keyword>
<reference evidence="9" key="1">
    <citation type="submission" date="2022-12" db="EMBL/GenBank/DDBJ databases">
        <title>Draft genome assemblies for two species of Escallonia (Escalloniales).</title>
        <authorList>
            <person name="Chanderbali A."/>
            <person name="Dervinis C."/>
            <person name="Anghel I."/>
            <person name="Soltis D."/>
            <person name="Soltis P."/>
            <person name="Zapata F."/>
        </authorList>
    </citation>
    <scope>NUCLEOTIDE SEQUENCE</scope>
    <source>
        <strain evidence="9">UCBG64.0493</strain>
        <tissue evidence="9">Leaf</tissue>
    </source>
</reference>
<evidence type="ECO:0000256" key="7">
    <source>
        <dbReference type="SAM" id="MobiDB-lite"/>
    </source>
</evidence>
<dbReference type="AlphaFoldDB" id="A0AA88W4J9"/>
<evidence type="ECO:0000256" key="3">
    <source>
        <dbReference type="ARBA" id="ARBA00022722"/>
    </source>
</evidence>
<evidence type="ECO:0000313" key="10">
    <source>
        <dbReference type="Proteomes" id="UP001188597"/>
    </source>
</evidence>
<gene>
    <name evidence="9" type="ORF">RJ639_004164</name>
</gene>
<feature type="compositionally biased region" description="Pro residues" evidence="7">
    <location>
        <begin position="337"/>
        <end position="349"/>
    </location>
</feature>
<dbReference type="GO" id="GO:0004519">
    <property type="term" value="F:endonuclease activity"/>
    <property type="evidence" value="ECO:0007669"/>
    <property type="project" value="UniProtKB-KW"/>
</dbReference>
<evidence type="ECO:0000259" key="8">
    <source>
        <dbReference type="Pfam" id="PF17917"/>
    </source>
</evidence>
<organism evidence="9 10">
    <name type="scientific">Escallonia herrerae</name>
    <dbReference type="NCBI Taxonomy" id="1293975"/>
    <lineage>
        <taxon>Eukaryota</taxon>
        <taxon>Viridiplantae</taxon>
        <taxon>Streptophyta</taxon>
        <taxon>Embryophyta</taxon>
        <taxon>Tracheophyta</taxon>
        <taxon>Spermatophyta</taxon>
        <taxon>Magnoliopsida</taxon>
        <taxon>eudicotyledons</taxon>
        <taxon>Gunneridae</taxon>
        <taxon>Pentapetalae</taxon>
        <taxon>asterids</taxon>
        <taxon>campanulids</taxon>
        <taxon>Escalloniales</taxon>
        <taxon>Escalloniaceae</taxon>
        <taxon>Escallonia</taxon>
    </lineage>
</organism>
<dbReference type="InterPro" id="IPR021109">
    <property type="entry name" value="Peptidase_aspartic_dom_sf"/>
</dbReference>
<dbReference type="Proteomes" id="UP001188597">
    <property type="component" value="Unassembled WGS sequence"/>
</dbReference>
<dbReference type="GO" id="GO:0016787">
    <property type="term" value="F:hydrolase activity"/>
    <property type="evidence" value="ECO:0007669"/>
    <property type="project" value="UniProtKB-KW"/>
</dbReference>
<sequence>MSISSRKAYARQVNLTQGSAKRTKSSTSLEFDDADLDGVSLPHDDALFITLRIDTFQIKRILVDTGSSVDIIFKDVFNQMGISDDREKPISSSLYSFTGASAPVKGIAPLTVVTGEAPRQAVHTLDFLIVKVKSSYNGILGRTGLNKLQAVASTYHLIMKFSSPTGVGFVKGDQILARRCYAASCKAEETLSIDDQQDEKALRIVKPVEVLDGQQLPIYYVSKVLQEAEQRYSNAEKLAFALQIAARKLWPYFQSHTIIVLIDKPLKRILYKPDLSGRLVPWSIELGDRSDLTSDTVLLERITFTNPSHTQSIPAPAPASTHVPFPAPAIPSAAPSAPSPSNSPTPPPSTQFIPPAHTDPSSSIPFPPSDPSSSVPHLPIPSHPSDPFYSSPLNDLSNLNFDEFLSSDNSDLSETLSRLYFDSPEAAIQAHRRQTYLTTSILNEQNRYLAHQIFDQAHGFRVTRSDISPSRHTGTDGEAWFFNPHLPYNPPPPRSPRVFEVVEVPTTTLSPADPSSSGQGARRSAPPPMIPPPLPKVLTAVGLSIF</sequence>
<dbReference type="PANTHER" id="PTHR33240">
    <property type="entry name" value="OS08G0508500 PROTEIN"/>
    <property type="match status" value="1"/>
</dbReference>
<feature type="region of interest" description="Disordered" evidence="7">
    <location>
        <begin position="507"/>
        <end position="533"/>
    </location>
</feature>
<dbReference type="GO" id="GO:0003964">
    <property type="term" value="F:RNA-directed DNA polymerase activity"/>
    <property type="evidence" value="ECO:0007669"/>
    <property type="project" value="UniProtKB-KW"/>
</dbReference>
<feature type="compositionally biased region" description="Polar residues" evidence="7">
    <location>
        <begin position="507"/>
        <end position="519"/>
    </location>
</feature>
<dbReference type="SUPFAM" id="SSF50630">
    <property type="entry name" value="Acid proteases"/>
    <property type="match status" value="1"/>
</dbReference>
<dbReference type="PANTHER" id="PTHR33240:SF15">
    <property type="entry name" value="GAG-PRO-LIKE PROTEIN"/>
    <property type="match status" value="1"/>
</dbReference>
<keyword evidence="3" id="KW-0540">Nuclease</keyword>
<evidence type="ECO:0000313" key="9">
    <source>
        <dbReference type="EMBL" id="KAK3019689.1"/>
    </source>
</evidence>
<proteinExistence type="predicted"/>
<dbReference type="CDD" id="cd00303">
    <property type="entry name" value="retropepsin_like"/>
    <property type="match status" value="1"/>
</dbReference>
<dbReference type="Pfam" id="PF17917">
    <property type="entry name" value="RT_RNaseH"/>
    <property type="match status" value="1"/>
</dbReference>
<evidence type="ECO:0000256" key="6">
    <source>
        <dbReference type="ARBA" id="ARBA00022918"/>
    </source>
</evidence>
<evidence type="ECO:0000256" key="4">
    <source>
        <dbReference type="ARBA" id="ARBA00022759"/>
    </source>
</evidence>
<comment type="caution">
    <text evidence="9">The sequence shown here is derived from an EMBL/GenBank/DDBJ whole genome shotgun (WGS) entry which is preliminary data.</text>
</comment>
<name>A0AA88W4J9_9ASTE</name>
<evidence type="ECO:0000256" key="1">
    <source>
        <dbReference type="ARBA" id="ARBA00022679"/>
    </source>
</evidence>
<keyword evidence="2" id="KW-0548">Nucleotidyltransferase</keyword>
<accession>A0AA88W4J9</accession>
<feature type="region of interest" description="Disordered" evidence="7">
    <location>
        <begin position="309"/>
        <end position="383"/>
    </location>
</feature>
<keyword evidence="4" id="KW-0255">Endonuclease</keyword>
<keyword evidence="10" id="KW-1185">Reference proteome</keyword>
<evidence type="ECO:0000256" key="2">
    <source>
        <dbReference type="ARBA" id="ARBA00022695"/>
    </source>
</evidence>
<feature type="domain" description="Reverse transcriptase RNase H-like" evidence="8">
    <location>
        <begin position="212"/>
        <end position="286"/>
    </location>
</feature>
<evidence type="ECO:0000256" key="5">
    <source>
        <dbReference type="ARBA" id="ARBA00022801"/>
    </source>
</evidence>
<keyword evidence="6" id="KW-0695">RNA-directed DNA polymerase</keyword>
<protein>
    <recommendedName>
        <fullName evidence="8">Reverse transcriptase RNase H-like domain-containing protein</fullName>
    </recommendedName>
</protein>
<dbReference type="Gene3D" id="2.40.70.10">
    <property type="entry name" value="Acid Proteases"/>
    <property type="match status" value="1"/>
</dbReference>
<dbReference type="SUPFAM" id="SSF56672">
    <property type="entry name" value="DNA/RNA polymerases"/>
    <property type="match status" value="1"/>
</dbReference>
<dbReference type="InterPro" id="IPR041373">
    <property type="entry name" value="RT_RNaseH"/>
</dbReference>
<dbReference type="EMBL" id="JAVXUP010000860">
    <property type="protein sequence ID" value="KAK3019689.1"/>
    <property type="molecule type" value="Genomic_DNA"/>
</dbReference>
<keyword evidence="5" id="KW-0378">Hydrolase</keyword>